<comment type="caution">
    <text evidence="1">The sequence shown here is derived from an EMBL/GenBank/DDBJ whole genome shotgun (WGS) entry which is preliminary data.</text>
</comment>
<evidence type="ECO:0000313" key="1">
    <source>
        <dbReference type="EMBL" id="NMM47850.1"/>
    </source>
</evidence>
<dbReference type="SUPFAM" id="SSF109854">
    <property type="entry name" value="DinB/YfiT-like putative metalloenzymes"/>
    <property type="match status" value="1"/>
</dbReference>
<gene>
    <name evidence="1" type="ORF">HH304_05515</name>
</gene>
<dbReference type="Gene3D" id="1.20.120.450">
    <property type="entry name" value="dinb family like domain"/>
    <property type="match status" value="1"/>
</dbReference>
<sequence length="161" mass="19191">MSLIKEYKELRFQLVKLLDWEGAHVNFETAIKGIPSGMRYIKHENYPYSIWELIEHMRISQFDILDFCINPDYKEMAWPDKYWPSDSNPKYENEWGKSIERFNDDLQMIKDLAQNSKIDLFTKIPHGDGQTYLREILLVADHNAYHVGQIVLLRKILGIWN</sequence>
<dbReference type="Proteomes" id="UP000559010">
    <property type="component" value="Unassembled WGS sequence"/>
</dbReference>
<reference evidence="1 2" key="1">
    <citation type="submission" date="2020-04" db="EMBL/GenBank/DDBJ databases">
        <title>Flammeovirgaceae bacterium KN852 isolated from deep sea.</title>
        <authorList>
            <person name="Zhang D.-C."/>
        </authorList>
    </citation>
    <scope>NUCLEOTIDE SEQUENCE [LARGE SCALE GENOMIC DNA]</scope>
    <source>
        <strain evidence="1 2">KN852</strain>
    </source>
</reference>
<dbReference type="EMBL" id="JABBNU010000003">
    <property type="protein sequence ID" value="NMM47850.1"/>
    <property type="molecule type" value="Genomic_DNA"/>
</dbReference>
<name>A0A848IZX8_9BACT</name>
<proteinExistence type="predicted"/>
<dbReference type="InterPro" id="IPR034660">
    <property type="entry name" value="DinB/YfiT-like"/>
</dbReference>
<keyword evidence="2" id="KW-1185">Reference proteome</keyword>
<accession>A0A848IZX8</accession>
<dbReference type="RefSeq" id="WP_169678788.1">
    <property type="nucleotide sequence ID" value="NZ_JABBNU010000003.1"/>
</dbReference>
<protein>
    <submittedName>
        <fullName evidence="1">DinB family protein</fullName>
    </submittedName>
</protein>
<evidence type="ECO:0000313" key="2">
    <source>
        <dbReference type="Proteomes" id="UP000559010"/>
    </source>
</evidence>
<dbReference type="AlphaFoldDB" id="A0A848IZX8"/>
<organism evidence="1 2">
    <name type="scientific">Marinigracilibium pacificum</name>
    <dbReference type="NCBI Taxonomy" id="2729599"/>
    <lineage>
        <taxon>Bacteria</taxon>
        <taxon>Pseudomonadati</taxon>
        <taxon>Bacteroidota</taxon>
        <taxon>Cytophagia</taxon>
        <taxon>Cytophagales</taxon>
        <taxon>Flammeovirgaceae</taxon>
        <taxon>Marinigracilibium</taxon>
    </lineage>
</organism>